<dbReference type="EMBL" id="JAMPLM010000058">
    <property type="protein sequence ID" value="MEP1062252.1"/>
    <property type="molecule type" value="Genomic_DNA"/>
</dbReference>
<comment type="caution">
    <text evidence="2">The sequence shown here is derived from an EMBL/GenBank/DDBJ whole genome shotgun (WGS) entry which is preliminary data.</text>
</comment>
<feature type="compositionally biased region" description="Polar residues" evidence="1">
    <location>
        <begin position="63"/>
        <end position="73"/>
    </location>
</feature>
<reference evidence="2 3" key="1">
    <citation type="submission" date="2022-04" db="EMBL/GenBank/DDBJ databases">
        <title>Positive selection, recombination, and allopatry shape intraspecific diversity of widespread and dominant cyanobacteria.</title>
        <authorList>
            <person name="Wei J."/>
            <person name="Shu W."/>
            <person name="Hu C."/>
        </authorList>
    </citation>
    <scope>NUCLEOTIDE SEQUENCE [LARGE SCALE GENOMIC DNA]</scope>
    <source>
        <strain evidence="2 3">AS-A4</strain>
    </source>
</reference>
<evidence type="ECO:0000313" key="2">
    <source>
        <dbReference type="EMBL" id="MEP1062252.1"/>
    </source>
</evidence>
<sequence>MARKRRFADLIQAEMEEPSTNLQTYEDTEVESLEPTEPVSSELLEPADAEVPLDLPAKVPAPKTQSIELTESDSSILPKYQTLDRKETRLRADQLEALNTVTKGLNRKRRGKGERLTDNTLIRVAVDLLLSRADELQGMTEEELRQSLGLTE</sequence>
<name>A0ABV0KSZ2_9CYAN</name>
<proteinExistence type="predicted"/>
<evidence type="ECO:0000256" key="1">
    <source>
        <dbReference type="SAM" id="MobiDB-lite"/>
    </source>
</evidence>
<keyword evidence="3" id="KW-1185">Reference proteome</keyword>
<dbReference type="Proteomes" id="UP001476950">
    <property type="component" value="Unassembled WGS sequence"/>
</dbReference>
<dbReference type="RefSeq" id="WP_199305522.1">
    <property type="nucleotide sequence ID" value="NZ_JAMPLM010000058.1"/>
</dbReference>
<gene>
    <name evidence="2" type="ORF">NDI38_28170</name>
</gene>
<organism evidence="2 3">
    <name type="scientific">Stenomitos frigidus AS-A4</name>
    <dbReference type="NCBI Taxonomy" id="2933935"/>
    <lineage>
        <taxon>Bacteria</taxon>
        <taxon>Bacillati</taxon>
        <taxon>Cyanobacteriota</taxon>
        <taxon>Cyanophyceae</taxon>
        <taxon>Leptolyngbyales</taxon>
        <taxon>Leptolyngbyaceae</taxon>
        <taxon>Stenomitos</taxon>
    </lineage>
</organism>
<feature type="region of interest" description="Disordered" evidence="1">
    <location>
        <begin position="1"/>
        <end position="73"/>
    </location>
</feature>
<protein>
    <submittedName>
        <fullName evidence="2">Uncharacterized protein</fullName>
    </submittedName>
</protein>
<accession>A0ABV0KSZ2</accession>
<evidence type="ECO:0000313" key="3">
    <source>
        <dbReference type="Proteomes" id="UP001476950"/>
    </source>
</evidence>